<proteinExistence type="predicted"/>
<dbReference type="Proteomes" id="UP000612362">
    <property type="component" value="Unassembled WGS sequence"/>
</dbReference>
<dbReference type="AlphaFoldDB" id="A0A8J3I815"/>
<protein>
    <submittedName>
        <fullName evidence="1">Uncharacterized protein</fullName>
    </submittedName>
</protein>
<sequence length="130" mass="14959">MYSLQSHILYLFLTKAMDMAHAAQQHSLALELRARNTINDQECQQERAARAYGSFDAWCVIEASINKAWDAWEEDENESHVKQCLLVELRWNMGITAATLALSQQLAPVHQTSLSIQQAFYRYMVNAWPL</sequence>
<name>A0A8J3I815_9CHLR</name>
<accession>A0A8J3I815</accession>
<keyword evidence="2" id="KW-1185">Reference proteome</keyword>
<reference evidence="1" key="1">
    <citation type="submission" date="2020-10" db="EMBL/GenBank/DDBJ databases">
        <title>Taxonomic study of unclassified bacteria belonging to the class Ktedonobacteria.</title>
        <authorList>
            <person name="Yabe S."/>
            <person name="Wang C.M."/>
            <person name="Zheng Y."/>
            <person name="Sakai Y."/>
            <person name="Cavaletti L."/>
            <person name="Monciardini P."/>
            <person name="Donadio S."/>
        </authorList>
    </citation>
    <scope>NUCLEOTIDE SEQUENCE</scope>
    <source>
        <strain evidence="1">SOSP1-1</strain>
    </source>
</reference>
<dbReference type="EMBL" id="BNJF01000004">
    <property type="protein sequence ID" value="GHO49171.1"/>
    <property type="molecule type" value="Genomic_DNA"/>
</dbReference>
<comment type="caution">
    <text evidence="1">The sequence shown here is derived from an EMBL/GenBank/DDBJ whole genome shotgun (WGS) entry which is preliminary data.</text>
</comment>
<dbReference type="RefSeq" id="WP_220198280.1">
    <property type="nucleotide sequence ID" value="NZ_BNJF01000004.1"/>
</dbReference>
<gene>
    <name evidence="1" type="ORF">KSX_73340</name>
</gene>
<evidence type="ECO:0000313" key="1">
    <source>
        <dbReference type="EMBL" id="GHO49171.1"/>
    </source>
</evidence>
<organism evidence="1 2">
    <name type="scientific">Ktedonospora formicarum</name>
    <dbReference type="NCBI Taxonomy" id="2778364"/>
    <lineage>
        <taxon>Bacteria</taxon>
        <taxon>Bacillati</taxon>
        <taxon>Chloroflexota</taxon>
        <taxon>Ktedonobacteria</taxon>
        <taxon>Ktedonobacterales</taxon>
        <taxon>Ktedonobacteraceae</taxon>
        <taxon>Ktedonospora</taxon>
    </lineage>
</organism>
<evidence type="ECO:0000313" key="2">
    <source>
        <dbReference type="Proteomes" id="UP000612362"/>
    </source>
</evidence>